<evidence type="ECO:0000256" key="4">
    <source>
        <dbReference type="ARBA" id="ARBA00022723"/>
    </source>
</evidence>
<evidence type="ECO:0000256" key="3">
    <source>
        <dbReference type="ARBA" id="ARBA00022485"/>
    </source>
</evidence>
<evidence type="ECO:0000256" key="7">
    <source>
        <dbReference type="ARBA" id="ARBA00023004"/>
    </source>
</evidence>
<accession>A0A212L3Q8</accession>
<dbReference type="GO" id="GO:0046872">
    <property type="term" value="F:metal ion binding"/>
    <property type="evidence" value="ECO:0007669"/>
    <property type="project" value="UniProtKB-KW"/>
</dbReference>
<dbReference type="EMBL" id="FMJC01000002">
    <property type="protein sequence ID" value="SCM72181.1"/>
    <property type="molecule type" value="Genomic_DNA"/>
</dbReference>
<dbReference type="PRINTS" id="PR00411">
    <property type="entry name" value="PNDRDTASEI"/>
</dbReference>
<dbReference type="PANTHER" id="PTHR43498">
    <property type="entry name" value="FERREDOXIN:COB-COM HETERODISULFIDE REDUCTASE SUBUNIT A"/>
    <property type="match status" value="1"/>
</dbReference>
<dbReference type="Pfam" id="PF13187">
    <property type="entry name" value="Fer4_9"/>
    <property type="match status" value="1"/>
</dbReference>
<keyword evidence="5" id="KW-0274">FAD</keyword>
<evidence type="ECO:0000256" key="8">
    <source>
        <dbReference type="ARBA" id="ARBA00023014"/>
    </source>
</evidence>
<keyword evidence="7" id="KW-0408">Iron</keyword>
<reference evidence="10" key="1">
    <citation type="submission" date="2016-08" db="EMBL/GenBank/DDBJ databases">
        <authorList>
            <person name="Seilhamer J.J."/>
        </authorList>
    </citation>
    <scope>NUCLEOTIDE SEQUENCE</scope>
    <source>
        <strain evidence="10">86-1</strain>
    </source>
</reference>
<feature type="domain" description="4Fe-4S ferredoxin-type" evidence="9">
    <location>
        <begin position="575"/>
        <end position="604"/>
    </location>
</feature>
<evidence type="ECO:0000256" key="6">
    <source>
        <dbReference type="ARBA" id="ARBA00023002"/>
    </source>
</evidence>
<dbReference type="InterPro" id="IPR017900">
    <property type="entry name" value="4Fe4S_Fe_S_CS"/>
</dbReference>
<protein>
    <submittedName>
        <fullName evidence="10">QmoB</fullName>
    </submittedName>
</protein>
<evidence type="ECO:0000256" key="5">
    <source>
        <dbReference type="ARBA" id="ARBA00022827"/>
    </source>
</evidence>
<comment type="similarity">
    <text evidence="2">Belongs to the HdrA family.</text>
</comment>
<keyword evidence="4" id="KW-0479">Metal-binding</keyword>
<gene>
    <name evidence="10" type="primary">qmoB</name>
    <name evidence="10" type="ORF">KL86DES1_20446</name>
</gene>
<sequence>MAGKIGVYFDQQNIGGGLDVEALAAQTAEKWGDLTAVVKVVPVLALALDEIKADIEAQGLDGVLLCGASPRVDGELYRLPVLIEHVNLREQCVQAYKNPDRSPVDTAKGAPELLRLMARDYVNMGVVKLQKSEAPEAASVAGVQRILVIGGGWTGLTAALEAAATGYEVVLVEKSDKLGGAANNIPMASPLASPWENKQSTNLVAKVSEAMGSPKIKIYTSARMQKLEGQPGEFKAAIDTASGTVEVEVGAVVLATGWVALDQKYLAPMGLGKSPMVVDAATFGKMLVADQVKANRIAFVLDTTMAEKAVTEAVEGCPLEGEAPAPESGATPAAAPAAEGEEVFVKEDLESIRHLAYSNAVNSVGMLRLANTVCEKTDDACQTFILYKDMTVPGILERFYKKMQERLGVMMTKADVTDIREAGNHMVVECKNTLLGMDFDLDVDMVVLPTGLVPTTAKDVTIHFDYRQGPDFPDLALFDGFADSNYICFPYETRRTGVYAAGCVRQPLTMDACEEDAKGAVLKAVQCIEAASHGVAVHPRSGDLSYPLFNMVRCTQCKRCTEECPFGALDDDEKGTPRLNPTRCRRCGTCFGACPERVISFANYNIDQIGSMIREVQVPKDFKKDGPRVLILACENDAYPALDMAGERHKPWSPYCRIIPVRCLGSVNAIWVSDAMSKGYDGVMLLGCKYGDDYQCHFVKGSEICAKRKDNIAETLNRLGVQPERVELLEVAIDEYDKVPNLIDGFVDRIMAMGPNPFKGM</sequence>
<dbReference type="GO" id="GO:0051539">
    <property type="term" value="F:4 iron, 4 sulfur cluster binding"/>
    <property type="evidence" value="ECO:0007669"/>
    <property type="project" value="UniProtKB-KW"/>
</dbReference>
<evidence type="ECO:0000259" key="9">
    <source>
        <dbReference type="PROSITE" id="PS51379"/>
    </source>
</evidence>
<organism evidence="10">
    <name type="scientific">uncultured Desulfovibrio sp</name>
    <dbReference type="NCBI Taxonomy" id="167968"/>
    <lineage>
        <taxon>Bacteria</taxon>
        <taxon>Pseudomonadati</taxon>
        <taxon>Thermodesulfobacteriota</taxon>
        <taxon>Desulfovibrionia</taxon>
        <taxon>Desulfovibrionales</taxon>
        <taxon>Desulfovibrionaceae</taxon>
        <taxon>Desulfovibrio</taxon>
        <taxon>environmental samples</taxon>
    </lineage>
</organism>
<keyword evidence="6" id="KW-0560">Oxidoreductase</keyword>
<name>A0A212L3Q8_9BACT</name>
<dbReference type="PROSITE" id="PS51379">
    <property type="entry name" value="4FE4S_FER_2"/>
    <property type="match status" value="2"/>
</dbReference>
<comment type="cofactor">
    <cofactor evidence="1">
        <name>FAD</name>
        <dbReference type="ChEBI" id="CHEBI:57692"/>
    </cofactor>
</comment>
<evidence type="ECO:0000256" key="1">
    <source>
        <dbReference type="ARBA" id="ARBA00001974"/>
    </source>
</evidence>
<dbReference type="PROSITE" id="PS00198">
    <property type="entry name" value="4FE4S_FER_1"/>
    <property type="match status" value="2"/>
</dbReference>
<dbReference type="InterPro" id="IPR017896">
    <property type="entry name" value="4Fe4S_Fe-S-bd"/>
</dbReference>
<dbReference type="RefSeq" id="WP_179980085.1">
    <property type="nucleotide sequence ID" value="NZ_LT608333.1"/>
</dbReference>
<feature type="domain" description="4Fe-4S ferredoxin-type" evidence="9">
    <location>
        <begin position="545"/>
        <end position="574"/>
    </location>
</feature>
<keyword evidence="8" id="KW-0411">Iron-sulfur</keyword>
<dbReference type="SUPFAM" id="SSF51971">
    <property type="entry name" value="Nucleotide-binding domain"/>
    <property type="match status" value="1"/>
</dbReference>
<dbReference type="InterPro" id="IPR039650">
    <property type="entry name" value="HdrA-like"/>
</dbReference>
<keyword evidence="3" id="KW-0004">4Fe-4S</keyword>
<dbReference type="AlphaFoldDB" id="A0A212L3Q8"/>
<evidence type="ECO:0000256" key="2">
    <source>
        <dbReference type="ARBA" id="ARBA00006561"/>
    </source>
</evidence>
<dbReference type="Gene3D" id="3.30.70.20">
    <property type="match status" value="1"/>
</dbReference>
<dbReference type="Gene3D" id="3.50.50.60">
    <property type="entry name" value="FAD/NAD(P)-binding domain"/>
    <property type="match status" value="1"/>
</dbReference>
<keyword evidence="5" id="KW-0285">Flavoprotein</keyword>
<dbReference type="InterPro" id="IPR003813">
    <property type="entry name" value="MvhD/FlpD"/>
</dbReference>
<dbReference type="InterPro" id="IPR036188">
    <property type="entry name" value="FAD/NAD-bd_sf"/>
</dbReference>
<evidence type="ECO:0000313" key="10">
    <source>
        <dbReference type="EMBL" id="SCM72181.1"/>
    </source>
</evidence>
<dbReference type="Pfam" id="PF12831">
    <property type="entry name" value="FAD_oxidored"/>
    <property type="match status" value="1"/>
</dbReference>
<dbReference type="SUPFAM" id="SSF54862">
    <property type="entry name" value="4Fe-4S ferredoxins"/>
    <property type="match status" value="1"/>
</dbReference>
<dbReference type="Pfam" id="PF02662">
    <property type="entry name" value="FlpD"/>
    <property type="match status" value="1"/>
</dbReference>
<proteinExistence type="inferred from homology"/>
<dbReference type="GO" id="GO:0016491">
    <property type="term" value="F:oxidoreductase activity"/>
    <property type="evidence" value="ECO:0007669"/>
    <property type="project" value="UniProtKB-KW"/>
</dbReference>
<dbReference type="PANTHER" id="PTHR43498:SF1">
    <property type="entry name" value="COB--COM HETERODISULFIDE REDUCTASE IRON-SULFUR SUBUNIT A"/>
    <property type="match status" value="1"/>
</dbReference>